<name>M7SY45_EUTLA</name>
<feature type="region of interest" description="Disordered" evidence="4">
    <location>
        <begin position="607"/>
        <end position="628"/>
    </location>
</feature>
<evidence type="ECO:0000256" key="4">
    <source>
        <dbReference type="SAM" id="MobiDB-lite"/>
    </source>
</evidence>
<dbReference type="eggNOG" id="KOG1209">
    <property type="taxonomic scope" value="Eukaryota"/>
</dbReference>
<dbReference type="KEGG" id="ela:UCREL1_3772"/>
<gene>
    <name evidence="6" type="ORF">UCREL1_3772</name>
</gene>
<dbReference type="SMART" id="SM00822">
    <property type="entry name" value="PKS_KR"/>
    <property type="match status" value="1"/>
</dbReference>
<proteinExistence type="inferred from homology"/>
<dbReference type="GO" id="GO:0005811">
    <property type="term" value="C:lipid droplet"/>
    <property type="evidence" value="ECO:0007669"/>
    <property type="project" value="TreeGrafter"/>
</dbReference>
<evidence type="ECO:0000313" key="7">
    <source>
        <dbReference type="Proteomes" id="UP000012174"/>
    </source>
</evidence>
<dbReference type="Gene3D" id="3.40.50.1820">
    <property type="entry name" value="alpha/beta hydrolase"/>
    <property type="match status" value="1"/>
</dbReference>
<dbReference type="InterPro" id="IPR002347">
    <property type="entry name" value="SDR_fam"/>
</dbReference>
<evidence type="ECO:0000256" key="2">
    <source>
        <dbReference type="ARBA" id="ARBA00022857"/>
    </source>
</evidence>
<dbReference type="Proteomes" id="UP000012174">
    <property type="component" value="Unassembled WGS sequence"/>
</dbReference>
<keyword evidence="2" id="KW-0521">NADP</keyword>
<dbReference type="Pfam" id="PF00106">
    <property type="entry name" value="adh_short"/>
    <property type="match status" value="1"/>
</dbReference>
<sequence length="628" mass="68691">MASKNVLITGCSEGGAGAAMAREFAMQGHRVFATARAGPSKMQYLTDHGVEALELDVTSQTSIAAAAAAVGEATSGRLNILINNAAVFSLMPLADARLDDVRQVFEANVIGALAMTQTFLPLLVEARGIVVHIGSISAMLCPPWQGIYAASKAALTAMAHTMRLEFAPLGVRVVMVVSGGIDTPLKRQAATVPSHSYYRALAPSIDGNELSKGYTPMSPSEYARQVVDALLQPNPKPLVWKGAFAWPIDNPHPRPGDITIIAAHANGFPKEVYEPLWSDLHAQSAKHGFRIRNIWIADAAHQGQSGLLNKQMLGNDPSWYDYARDLLYMTNVFRAEMPRPIIGIGHSFGGNIITHLSLLHARLFSTLILFDPVINIFSSKQVGAINGVRLSASRRHTWPSREAAANSFRRSRFYSSWDPRVLEAWVTHAICDTPTGAGLVTSPHQEVFTFFRPLYPYVKADGTVDREGAPDFDPAMNDPPHPNHPFPFYRSEGSTVLAQLPHVRPSVLWVFGESSDINLPPSTRSETVKTCGSGPDGSGGIDADRVAEIVLQGRGHLFPMEVPGLCAEHAATWVSQEMCRYRKDEREYEEWARLPLEEKSTLNQDFVSRLGRPSFGKKGSQKRPESKL</sequence>
<evidence type="ECO:0000256" key="3">
    <source>
        <dbReference type="ARBA" id="ARBA00023002"/>
    </source>
</evidence>
<feature type="domain" description="Ketoreductase" evidence="5">
    <location>
        <begin position="4"/>
        <end position="183"/>
    </location>
</feature>
<dbReference type="CDD" id="cd05374">
    <property type="entry name" value="17beta-HSD-like_SDR_c"/>
    <property type="match status" value="1"/>
</dbReference>
<dbReference type="OrthoDB" id="94039at2759"/>
<dbReference type="InterPro" id="IPR029058">
    <property type="entry name" value="AB_hydrolase_fold"/>
</dbReference>
<keyword evidence="3" id="KW-0560">Oxidoreductase</keyword>
<dbReference type="AlphaFoldDB" id="M7SY45"/>
<feature type="compositionally biased region" description="Polar residues" evidence="4">
    <location>
        <begin position="521"/>
        <end position="530"/>
    </location>
</feature>
<evidence type="ECO:0000259" key="5">
    <source>
        <dbReference type="SMART" id="SM00822"/>
    </source>
</evidence>
<dbReference type="InterPro" id="IPR020904">
    <property type="entry name" value="Sc_DH/Rdtase_CS"/>
</dbReference>
<evidence type="ECO:0000313" key="6">
    <source>
        <dbReference type="EMBL" id="EMR69202.1"/>
    </source>
</evidence>
<dbReference type="PANTHER" id="PTHR44169">
    <property type="entry name" value="NADPH-DEPENDENT 1-ACYLDIHYDROXYACETONE PHOSPHATE REDUCTASE"/>
    <property type="match status" value="1"/>
</dbReference>
<reference evidence="7" key="1">
    <citation type="journal article" date="2013" name="Genome Announc.">
        <title>Draft genome sequence of the grapevine dieback fungus Eutypa lata UCR-EL1.</title>
        <authorList>
            <person name="Blanco-Ulate B."/>
            <person name="Rolshausen P.E."/>
            <person name="Cantu D."/>
        </authorList>
    </citation>
    <scope>NUCLEOTIDE SEQUENCE [LARGE SCALE GENOMIC DNA]</scope>
    <source>
        <strain evidence="7">UCR-EL1</strain>
    </source>
</reference>
<protein>
    <submittedName>
        <fullName evidence="6">Putative toxin biosynthesis protein</fullName>
    </submittedName>
</protein>
<dbReference type="SUPFAM" id="SSF53474">
    <property type="entry name" value="alpha/beta-Hydrolases"/>
    <property type="match status" value="1"/>
</dbReference>
<dbReference type="HOGENOM" id="CLU_435476_0_0_1"/>
<accession>M7SY45</accession>
<dbReference type="PANTHER" id="PTHR44169:SF6">
    <property type="entry name" value="NADPH-DEPENDENT 1-ACYLDIHYDROXYACETONE PHOSPHATE REDUCTASE"/>
    <property type="match status" value="1"/>
</dbReference>
<dbReference type="Pfam" id="PF12697">
    <property type="entry name" value="Abhydrolase_6"/>
    <property type="match status" value="1"/>
</dbReference>
<dbReference type="GO" id="GO:0005783">
    <property type="term" value="C:endoplasmic reticulum"/>
    <property type="evidence" value="ECO:0007669"/>
    <property type="project" value="TreeGrafter"/>
</dbReference>
<dbReference type="EMBL" id="KB706119">
    <property type="protein sequence ID" value="EMR69202.1"/>
    <property type="molecule type" value="Genomic_DNA"/>
</dbReference>
<dbReference type="InterPro" id="IPR036291">
    <property type="entry name" value="NAD(P)-bd_dom_sf"/>
</dbReference>
<comment type="similarity">
    <text evidence="1">Belongs to the short-chain dehydrogenases/reductases (SDR) family.</text>
</comment>
<evidence type="ECO:0000256" key="1">
    <source>
        <dbReference type="ARBA" id="ARBA00006484"/>
    </source>
</evidence>
<dbReference type="Gene3D" id="3.40.50.720">
    <property type="entry name" value="NAD(P)-binding Rossmann-like Domain"/>
    <property type="match status" value="1"/>
</dbReference>
<organism evidence="6 7">
    <name type="scientific">Eutypa lata (strain UCR-EL1)</name>
    <name type="common">Grapevine dieback disease fungus</name>
    <name type="synonym">Eutypa armeniacae</name>
    <dbReference type="NCBI Taxonomy" id="1287681"/>
    <lineage>
        <taxon>Eukaryota</taxon>
        <taxon>Fungi</taxon>
        <taxon>Dikarya</taxon>
        <taxon>Ascomycota</taxon>
        <taxon>Pezizomycotina</taxon>
        <taxon>Sordariomycetes</taxon>
        <taxon>Xylariomycetidae</taxon>
        <taxon>Xylariales</taxon>
        <taxon>Diatrypaceae</taxon>
        <taxon>Eutypa</taxon>
    </lineage>
</organism>
<dbReference type="PRINTS" id="PR00081">
    <property type="entry name" value="GDHRDH"/>
</dbReference>
<dbReference type="GO" id="GO:0000140">
    <property type="term" value="F:acylglycerone-phosphate reductase (NADP+) activity"/>
    <property type="evidence" value="ECO:0007669"/>
    <property type="project" value="TreeGrafter"/>
</dbReference>
<dbReference type="PROSITE" id="PS00061">
    <property type="entry name" value="ADH_SHORT"/>
    <property type="match status" value="1"/>
</dbReference>
<dbReference type="GO" id="GO:0004806">
    <property type="term" value="F:triacylglycerol lipase activity"/>
    <property type="evidence" value="ECO:0007669"/>
    <property type="project" value="TreeGrafter"/>
</dbReference>
<dbReference type="InterPro" id="IPR000073">
    <property type="entry name" value="AB_hydrolase_1"/>
</dbReference>
<dbReference type="PRINTS" id="PR00080">
    <property type="entry name" value="SDRFAMILY"/>
</dbReference>
<dbReference type="SUPFAM" id="SSF51735">
    <property type="entry name" value="NAD(P)-binding Rossmann-fold domains"/>
    <property type="match status" value="1"/>
</dbReference>
<keyword evidence="7" id="KW-1185">Reference proteome</keyword>
<dbReference type="GO" id="GO:0006654">
    <property type="term" value="P:phosphatidic acid biosynthetic process"/>
    <property type="evidence" value="ECO:0007669"/>
    <property type="project" value="TreeGrafter"/>
</dbReference>
<feature type="region of interest" description="Disordered" evidence="4">
    <location>
        <begin position="521"/>
        <end position="541"/>
    </location>
</feature>
<dbReference type="InterPro" id="IPR057326">
    <property type="entry name" value="KR_dom"/>
</dbReference>
<dbReference type="GO" id="GO:0019433">
    <property type="term" value="P:triglyceride catabolic process"/>
    <property type="evidence" value="ECO:0007669"/>
    <property type="project" value="TreeGrafter"/>
</dbReference>